<dbReference type="InterPro" id="IPR004101">
    <property type="entry name" value="Mur_ligase_C"/>
</dbReference>
<reference evidence="13 14" key="1">
    <citation type="submission" date="2020-04" db="EMBL/GenBank/DDBJ databases">
        <authorList>
            <person name="Hitch T.C.A."/>
            <person name="Wylensek D."/>
            <person name="Clavel T."/>
        </authorList>
    </citation>
    <scope>NUCLEOTIDE SEQUENCE [LARGE SCALE GENOMIC DNA]</scope>
    <source>
        <strain evidence="13 14">105184</strain>
    </source>
</reference>
<organism evidence="13 14">
    <name type="scientific">Parafannyhessea umbonata</name>
    <dbReference type="NCBI Taxonomy" id="604330"/>
    <lineage>
        <taxon>Bacteria</taxon>
        <taxon>Bacillati</taxon>
        <taxon>Actinomycetota</taxon>
        <taxon>Coriobacteriia</taxon>
        <taxon>Coriobacteriales</taxon>
        <taxon>Atopobiaceae</taxon>
        <taxon>Parafannyhessea</taxon>
    </lineage>
</organism>
<dbReference type="InterPro" id="IPR036615">
    <property type="entry name" value="Mur_ligase_C_dom_sf"/>
</dbReference>
<dbReference type="GO" id="GO:0009252">
    <property type="term" value="P:peptidoglycan biosynthetic process"/>
    <property type="evidence" value="ECO:0007669"/>
    <property type="project" value="UniProtKB-UniPathway"/>
</dbReference>
<name>A0A7X9Y0J4_9ACTN</name>
<dbReference type="Gene3D" id="3.40.1190.10">
    <property type="entry name" value="Mur-like, catalytic domain"/>
    <property type="match status" value="1"/>
</dbReference>
<feature type="domain" description="Mur ligase C-terminal" evidence="11">
    <location>
        <begin position="351"/>
        <end position="481"/>
    </location>
</feature>
<dbReference type="Gene3D" id="3.90.190.20">
    <property type="entry name" value="Mur ligase, C-terminal domain"/>
    <property type="match status" value="1"/>
</dbReference>
<evidence type="ECO:0000256" key="6">
    <source>
        <dbReference type="ARBA" id="ARBA00022960"/>
    </source>
</evidence>
<proteinExistence type="inferred from homology"/>
<evidence type="ECO:0000256" key="8">
    <source>
        <dbReference type="ARBA" id="ARBA00023316"/>
    </source>
</evidence>
<keyword evidence="6 9" id="KW-0133">Cell shape</keyword>
<dbReference type="GO" id="GO:0008360">
    <property type="term" value="P:regulation of cell shape"/>
    <property type="evidence" value="ECO:0007669"/>
    <property type="project" value="UniProtKB-KW"/>
</dbReference>
<dbReference type="InterPro" id="IPR013221">
    <property type="entry name" value="Mur_ligase_cen"/>
</dbReference>
<evidence type="ECO:0000256" key="10">
    <source>
        <dbReference type="SAM" id="MobiDB-lite"/>
    </source>
</evidence>
<dbReference type="EMBL" id="JABAGR010000009">
    <property type="protein sequence ID" value="NMF26561.1"/>
    <property type="molecule type" value="Genomic_DNA"/>
</dbReference>
<dbReference type="NCBIfam" id="TIGR01085">
    <property type="entry name" value="murE"/>
    <property type="match status" value="1"/>
</dbReference>
<keyword evidence="2" id="KW-0963">Cytoplasm</keyword>
<evidence type="ECO:0000313" key="14">
    <source>
        <dbReference type="Proteomes" id="UP000565613"/>
    </source>
</evidence>
<dbReference type="InterPro" id="IPR035911">
    <property type="entry name" value="MurE/MurF_N"/>
</dbReference>
<dbReference type="InterPro" id="IPR036565">
    <property type="entry name" value="Mur-like_cat_sf"/>
</dbReference>
<gene>
    <name evidence="13" type="primary">murE</name>
    <name evidence="13" type="ORF">HF885_09005</name>
</gene>
<dbReference type="GO" id="GO:0004326">
    <property type="term" value="F:tetrahydrofolylpolyglutamate synthase activity"/>
    <property type="evidence" value="ECO:0007669"/>
    <property type="project" value="InterPro"/>
</dbReference>
<accession>A0A7X9Y0J4</accession>
<dbReference type="GO" id="GO:0005737">
    <property type="term" value="C:cytoplasm"/>
    <property type="evidence" value="ECO:0007669"/>
    <property type="project" value="UniProtKB-SubCell"/>
</dbReference>
<keyword evidence="5" id="KW-0067">ATP-binding</keyword>
<dbReference type="SUPFAM" id="SSF53623">
    <property type="entry name" value="MurD-like peptide ligases, catalytic domain"/>
    <property type="match status" value="1"/>
</dbReference>
<dbReference type="PANTHER" id="PTHR23135">
    <property type="entry name" value="MUR LIGASE FAMILY MEMBER"/>
    <property type="match status" value="1"/>
</dbReference>
<dbReference type="SUPFAM" id="SSF63418">
    <property type="entry name" value="MurE/MurF N-terminal domain"/>
    <property type="match status" value="1"/>
</dbReference>
<dbReference type="PANTHER" id="PTHR23135:SF4">
    <property type="entry name" value="UDP-N-ACETYLMURAMOYL-L-ALANYL-D-GLUTAMATE--2,6-DIAMINOPIMELATE LIGASE MURE HOMOLOG, CHLOROPLASTIC"/>
    <property type="match status" value="1"/>
</dbReference>
<dbReference type="AlphaFoldDB" id="A0A7X9Y0J4"/>
<evidence type="ECO:0000256" key="9">
    <source>
        <dbReference type="RuleBase" id="RU004135"/>
    </source>
</evidence>
<evidence type="ECO:0000259" key="12">
    <source>
        <dbReference type="Pfam" id="PF08245"/>
    </source>
</evidence>
<dbReference type="Gene3D" id="3.40.1390.10">
    <property type="entry name" value="MurE/MurF, N-terminal domain"/>
    <property type="match status" value="1"/>
</dbReference>
<evidence type="ECO:0000256" key="1">
    <source>
        <dbReference type="ARBA" id="ARBA00005898"/>
    </source>
</evidence>
<feature type="region of interest" description="Disordered" evidence="10">
    <location>
        <begin position="530"/>
        <end position="551"/>
    </location>
</feature>
<dbReference type="RefSeq" id="WP_170104598.1">
    <property type="nucleotide sequence ID" value="NZ_JABAGR010000009.1"/>
</dbReference>
<dbReference type="Pfam" id="PF02875">
    <property type="entry name" value="Mur_ligase_C"/>
    <property type="match status" value="1"/>
</dbReference>
<feature type="compositionally biased region" description="Low complexity" evidence="10">
    <location>
        <begin position="536"/>
        <end position="551"/>
    </location>
</feature>
<keyword evidence="9" id="KW-0131">Cell cycle</keyword>
<dbReference type="GO" id="GO:0005524">
    <property type="term" value="F:ATP binding"/>
    <property type="evidence" value="ECO:0007669"/>
    <property type="project" value="UniProtKB-KW"/>
</dbReference>
<comment type="caution">
    <text evidence="13">The sequence shown here is derived from an EMBL/GenBank/DDBJ whole genome shotgun (WGS) entry which is preliminary data.</text>
</comment>
<dbReference type="InterPro" id="IPR018109">
    <property type="entry name" value="Folylpolyglutamate_synth_CS"/>
</dbReference>
<comment type="subcellular location">
    <subcellularLocation>
        <location evidence="9">Cytoplasm</location>
    </subcellularLocation>
</comment>
<protein>
    <submittedName>
        <fullName evidence="13">UDP-N-acetylmuramyl-tripeptide synthetase</fullName>
    </submittedName>
</protein>
<dbReference type="UniPathway" id="UPA00219"/>
<dbReference type="Pfam" id="PF08245">
    <property type="entry name" value="Mur_ligase_M"/>
    <property type="match status" value="1"/>
</dbReference>
<keyword evidence="9" id="KW-0132">Cell division</keyword>
<evidence type="ECO:0000256" key="7">
    <source>
        <dbReference type="ARBA" id="ARBA00022984"/>
    </source>
</evidence>
<keyword evidence="3" id="KW-0436">Ligase</keyword>
<dbReference type="GO" id="GO:0071555">
    <property type="term" value="P:cell wall organization"/>
    <property type="evidence" value="ECO:0007669"/>
    <property type="project" value="UniProtKB-KW"/>
</dbReference>
<keyword evidence="8 9" id="KW-0961">Cell wall biogenesis/degradation</keyword>
<dbReference type="InterPro" id="IPR005761">
    <property type="entry name" value="UDP-N-AcMur-Glu-dNH2Pim_ligase"/>
</dbReference>
<dbReference type="SUPFAM" id="SSF53244">
    <property type="entry name" value="MurD-like peptide ligases, peptide-binding domain"/>
    <property type="match status" value="1"/>
</dbReference>
<dbReference type="GO" id="GO:0051301">
    <property type="term" value="P:cell division"/>
    <property type="evidence" value="ECO:0007669"/>
    <property type="project" value="UniProtKB-KW"/>
</dbReference>
<keyword evidence="7 9" id="KW-0573">Peptidoglycan synthesis</keyword>
<sequence>MDTMTLARIAQLLSTQGLLDRVSNMDDATAQTRVTGADCDSRFAAPYHLFVCKGAAFKPAYLASALESGCVAYLCDGARADELAAVAPGVPQLVASDLRRAMAVASAAAWGHPDRGIDVVGITGTKGKSTVSYMLKQILDAGSAEPRAAILGSIETFDGVEHFESVNTTPESPDLWRHVRNAADSGLPYLVMEVSSQALKYDRVVDLGLDVACFLNIGRDHISPVEHPNFADYFGSKLRIFDQARVAVVNLDTDELDTVLEHARHCERVVTFGCSNAAREAGADVWATDVRPFQGGITFACHTPGWVGDVTVSMPGLFNVDNACAAIAMCEVLGVGRDQVVAGLSHVRVPGRMELLLTDDPKVTAIVDYAHNKLSYQRFFSSIVKEFAGRDVIAVFGAPGGKAYERRQELPQEASKWADYLIYTEEDPAHDSVADICQQMSDATPAGQPHEVILERPAAIERAVELAFASDRGAVVCLLAKGDETRQHEGDRFVPCEPDGEIFHRAVKNALARRASAADGEAAANGGAVANGGADGAAANGGVVAGDSVDK</sequence>
<evidence type="ECO:0000256" key="4">
    <source>
        <dbReference type="ARBA" id="ARBA00022741"/>
    </source>
</evidence>
<evidence type="ECO:0000256" key="2">
    <source>
        <dbReference type="ARBA" id="ARBA00022490"/>
    </source>
</evidence>
<dbReference type="Proteomes" id="UP000565613">
    <property type="component" value="Unassembled WGS sequence"/>
</dbReference>
<comment type="similarity">
    <text evidence="1">Belongs to the MurCDEF family. MurE subfamily.</text>
</comment>
<evidence type="ECO:0000313" key="13">
    <source>
        <dbReference type="EMBL" id="NMF26561.1"/>
    </source>
</evidence>
<evidence type="ECO:0000256" key="5">
    <source>
        <dbReference type="ARBA" id="ARBA00022840"/>
    </source>
</evidence>
<dbReference type="PROSITE" id="PS01011">
    <property type="entry name" value="FOLYLPOLYGLU_SYNT_1"/>
    <property type="match status" value="1"/>
</dbReference>
<feature type="domain" description="Mur ligase central" evidence="12">
    <location>
        <begin position="122"/>
        <end position="329"/>
    </location>
</feature>
<comment type="pathway">
    <text evidence="9">Cell wall biogenesis; peptidoglycan biosynthesis.</text>
</comment>
<evidence type="ECO:0000259" key="11">
    <source>
        <dbReference type="Pfam" id="PF02875"/>
    </source>
</evidence>
<keyword evidence="4" id="KW-0547">Nucleotide-binding</keyword>
<evidence type="ECO:0000256" key="3">
    <source>
        <dbReference type="ARBA" id="ARBA00022598"/>
    </source>
</evidence>